<reference evidence="1" key="1">
    <citation type="journal article" date="2015" name="Nature">
        <title>Complex archaea that bridge the gap between prokaryotes and eukaryotes.</title>
        <authorList>
            <person name="Spang A."/>
            <person name="Saw J.H."/>
            <person name="Jorgensen S.L."/>
            <person name="Zaremba-Niedzwiedzka K."/>
            <person name="Martijn J."/>
            <person name="Lind A.E."/>
            <person name="van Eijk R."/>
            <person name="Schleper C."/>
            <person name="Guy L."/>
            <person name="Ettema T.J."/>
        </authorList>
    </citation>
    <scope>NUCLEOTIDE SEQUENCE</scope>
</reference>
<evidence type="ECO:0000313" key="1">
    <source>
        <dbReference type="EMBL" id="KKN50714.1"/>
    </source>
</evidence>
<dbReference type="AlphaFoldDB" id="A0A0F9R7G3"/>
<proteinExistence type="predicted"/>
<protein>
    <submittedName>
        <fullName evidence="1">Uncharacterized protein</fullName>
    </submittedName>
</protein>
<gene>
    <name evidence="1" type="ORF">LCGC14_0629750</name>
</gene>
<sequence>MNYLANDGWVAFQTFNIILYNQEAVTGSL</sequence>
<comment type="caution">
    <text evidence="1">The sequence shown here is derived from an EMBL/GenBank/DDBJ whole genome shotgun (WGS) entry which is preliminary data.</text>
</comment>
<name>A0A0F9R7G3_9ZZZZ</name>
<accession>A0A0F9R7G3</accession>
<dbReference type="EMBL" id="LAZR01001098">
    <property type="protein sequence ID" value="KKN50714.1"/>
    <property type="molecule type" value="Genomic_DNA"/>
</dbReference>
<organism evidence="1">
    <name type="scientific">marine sediment metagenome</name>
    <dbReference type="NCBI Taxonomy" id="412755"/>
    <lineage>
        <taxon>unclassified sequences</taxon>
        <taxon>metagenomes</taxon>
        <taxon>ecological metagenomes</taxon>
    </lineage>
</organism>